<protein>
    <submittedName>
        <fullName evidence="3">Uncharacterized protein</fullName>
    </submittedName>
</protein>
<feature type="compositionally biased region" description="Polar residues" evidence="1">
    <location>
        <begin position="101"/>
        <end position="113"/>
    </location>
</feature>
<name>A0A3B4ZT99_9TELE</name>
<keyword evidence="2" id="KW-0472">Membrane</keyword>
<keyword evidence="2" id="KW-1133">Transmembrane helix</keyword>
<keyword evidence="2" id="KW-0812">Transmembrane</keyword>
<feature type="region of interest" description="Disordered" evidence="1">
    <location>
        <begin position="86"/>
        <end position="120"/>
    </location>
</feature>
<evidence type="ECO:0000256" key="2">
    <source>
        <dbReference type="SAM" id="Phobius"/>
    </source>
</evidence>
<feature type="region of interest" description="Disordered" evidence="1">
    <location>
        <begin position="1"/>
        <end position="38"/>
    </location>
</feature>
<accession>A0A3B4ZT99</accession>
<feature type="compositionally biased region" description="Low complexity" evidence="1">
    <location>
        <begin position="24"/>
        <end position="38"/>
    </location>
</feature>
<dbReference type="STRING" id="144197.ENSSPAP00000012123"/>
<dbReference type="GeneTree" id="ENSGT00940000177342"/>
<organism evidence="3">
    <name type="scientific">Stegastes partitus</name>
    <name type="common">bicolor damselfish</name>
    <dbReference type="NCBI Taxonomy" id="144197"/>
    <lineage>
        <taxon>Eukaryota</taxon>
        <taxon>Metazoa</taxon>
        <taxon>Chordata</taxon>
        <taxon>Craniata</taxon>
        <taxon>Vertebrata</taxon>
        <taxon>Euteleostomi</taxon>
        <taxon>Actinopterygii</taxon>
        <taxon>Neopterygii</taxon>
        <taxon>Teleostei</taxon>
        <taxon>Neoteleostei</taxon>
        <taxon>Acanthomorphata</taxon>
        <taxon>Ovalentaria</taxon>
        <taxon>Pomacentridae</taxon>
        <taxon>Stegastes</taxon>
    </lineage>
</organism>
<dbReference type="Ensembl" id="ENSSPAT00000012329.1">
    <property type="protein sequence ID" value="ENSSPAP00000012123.1"/>
    <property type="gene ID" value="ENSSPAG00000009203.1"/>
</dbReference>
<dbReference type="AlphaFoldDB" id="A0A3B4ZT99"/>
<sequence>MQEAEGGMNKVPPWKLGLPPPQQPTSTTTTITTTTTSHLHQSTTTNQLCLFFCFAGVIAVVIFVSVSALAVTARFLYRRKGSCQSPEVKTVKPEDSPELAFSSQTSSQNGPTESQREYFI</sequence>
<feature type="transmembrane region" description="Helical" evidence="2">
    <location>
        <begin position="48"/>
        <end position="71"/>
    </location>
</feature>
<proteinExistence type="predicted"/>
<evidence type="ECO:0000313" key="3">
    <source>
        <dbReference type="Ensembl" id="ENSSPAP00000012123.1"/>
    </source>
</evidence>
<evidence type="ECO:0000256" key="1">
    <source>
        <dbReference type="SAM" id="MobiDB-lite"/>
    </source>
</evidence>
<reference evidence="3" key="1">
    <citation type="submission" date="2023-09" db="UniProtKB">
        <authorList>
            <consortium name="Ensembl"/>
        </authorList>
    </citation>
    <scope>IDENTIFICATION</scope>
</reference>